<dbReference type="EMBL" id="JARK01001595">
    <property type="protein sequence ID" value="EYB87640.1"/>
    <property type="molecule type" value="Genomic_DNA"/>
</dbReference>
<keyword evidence="4" id="KW-0560">Oxidoreductase</keyword>
<dbReference type="InterPro" id="IPR002401">
    <property type="entry name" value="Cyt_P450_E_grp-I"/>
</dbReference>
<dbReference type="CDD" id="cd20617">
    <property type="entry name" value="CYP1_2-like"/>
    <property type="match status" value="1"/>
</dbReference>
<dbReference type="GO" id="GO:0006805">
    <property type="term" value="P:xenobiotic metabolic process"/>
    <property type="evidence" value="ECO:0007669"/>
    <property type="project" value="TreeGrafter"/>
</dbReference>
<evidence type="ECO:0000256" key="1">
    <source>
        <dbReference type="ARBA" id="ARBA00001971"/>
    </source>
</evidence>
<dbReference type="GO" id="GO:0006082">
    <property type="term" value="P:organic acid metabolic process"/>
    <property type="evidence" value="ECO:0007669"/>
    <property type="project" value="TreeGrafter"/>
</dbReference>
<evidence type="ECO:0000256" key="4">
    <source>
        <dbReference type="ARBA" id="ARBA00023002"/>
    </source>
</evidence>
<organism evidence="8 9">
    <name type="scientific">Ancylostoma ceylanicum</name>
    <dbReference type="NCBI Taxonomy" id="53326"/>
    <lineage>
        <taxon>Eukaryota</taxon>
        <taxon>Metazoa</taxon>
        <taxon>Ecdysozoa</taxon>
        <taxon>Nematoda</taxon>
        <taxon>Chromadorea</taxon>
        <taxon>Rhabditida</taxon>
        <taxon>Rhabditina</taxon>
        <taxon>Rhabditomorpha</taxon>
        <taxon>Strongyloidea</taxon>
        <taxon>Ancylostomatidae</taxon>
        <taxon>Ancylostomatinae</taxon>
        <taxon>Ancylostoma</taxon>
    </lineage>
</organism>
<dbReference type="InterPro" id="IPR008949">
    <property type="entry name" value="Isoprenoid_synthase_dom_sf"/>
</dbReference>
<comment type="caution">
    <text evidence="8">The sequence shown here is derived from an EMBL/GenBank/DDBJ whole genome shotgun (WGS) entry which is preliminary data.</text>
</comment>
<dbReference type="GO" id="GO:0005506">
    <property type="term" value="F:iron ion binding"/>
    <property type="evidence" value="ECO:0007669"/>
    <property type="project" value="InterPro"/>
</dbReference>
<dbReference type="Gene3D" id="1.10.600.10">
    <property type="entry name" value="Farnesyl Diphosphate Synthase"/>
    <property type="match status" value="1"/>
</dbReference>
<evidence type="ECO:0000313" key="8">
    <source>
        <dbReference type="EMBL" id="EYB87640.1"/>
    </source>
</evidence>
<keyword evidence="7" id="KW-0472">Membrane</keyword>
<dbReference type="SUPFAM" id="SSF48576">
    <property type="entry name" value="Terpenoid synthases"/>
    <property type="match status" value="1"/>
</dbReference>
<sequence length="682" mass="76834">MVLIVAAQELANAILYLKKVAVEHFSPRDSSHWLVLVALLLSVMFAVHQLYWRRRGYPPGPTPLPLLGNFLQINTESPHKTMLQWRRRYGPIFTIWIPGPVVVISDYESLKEALLKNARCFSGRPHKPMWSIFYGDDQKEGDGIILSEGERWSNNRELALAIFKAFDLSGDELEARVRVHVDYLEHHIYAEIGKKENAHMDLHIAIAYCVGNIIQDIVLGKSYPYGDPEFDGLKRLIDSTLHDAGSTSVLLANQFPCLATVLPVARRYITNGVLLRNRFMHLIDEHEEALSMDGEPRDFMEAYLREVRRNPGHAHIRRRSLCFVAADLWTGGMETTVTTMRWAIIYMIYHPSVQLRCQRELDKVFGPEPSAYSRKDETPFVMATIAEVQRISNVLPWAIPHRTMNDVFIDGYFIPKGTEIMPQYGCILHDPNLFPNPDQFLPERFLDTDGAYRPRVELKPFGFGARVQPVAIALCAFAPRASLSLLDSLVVARQQSIGDRPFKTVDDLLMKHIFQLSAYGKATTGALVCLQAESLARECAVITPPDEVVKAANELGAAYGIMNLVRSSLPLMAQGVVLLPADLLALHSLTADKVYNKKNPDDVVAVVKDLVQVASSHLAASRTVYPSIPRALCPALAAPASIVEYIIGNVKKVKYDLYDPRLQRRSPFLMWSLLYKHVLGRY</sequence>
<dbReference type="FunFam" id="1.10.630.10:FF:000036">
    <property type="entry name" value="CYtochrome P450 family"/>
    <property type="match status" value="1"/>
</dbReference>
<comment type="cofactor">
    <cofactor evidence="1">
        <name>heme</name>
        <dbReference type="ChEBI" id="CHEBI:30413"/>
    </cofactor>
</comment>
<dbReference type="InterPro" id="IPR001128">
    <property type="entry name" value="Cyt_P450"/>
</dbReference>
<evidence type="ECO:0000256" key="5">
    <source>
        <dbReference type="ARBA" id="ARBA00023004"/>
    </source>
</evidence>
<protein>
    <recommendedName>
        <fullName evidence="10">Unspecific monooxygenase</fullName>
    </recommendedName>
</protein>
<evidence type="ECO:0000256" key="6">
    <source>
        <dbReference type="ARBA" id="ARBA00023033"/>
    </source>
</evidence>
<proteinExistence type="inferred from homology"/>
<keyword evidence="7" id="KW-1133">Transmembrane helix</keyword>
<evidence type="ECO:0000256" key="7">
    <source>
        <dbReference type="SAM" id="Phobius"/>
    </source>
</evidence>
<dbReference type="InterPro" id="IPR050182">
    <property type="entry name" value="Cytochrome_P450_fam2"/>
</dbReference>
<dbReference type="STRING" id="53326.A0A016SAK1"/>
<gene>
    <name evidence="8" type="primary">Acey_s0259.g490</name>
    <name evidence="8" type="synonym">Acey-daf-9</name>
    <name evidence="8" type="ORF">Y032_0259g490</name>
</gene>
<dbReference type="AlphaFoldDB" id="A0A016SAK1"/>
<dbReference type="InterPro" id="IPR036396">
    <property type="entry name" value="Cyt_P450_sf"/>
</dbReference>
<dbReference type="PANTHER" id="PTHR24300:SF403">
    <property type="entry name" value="CYTOCHROME P450 306A1"/>
    <property type="match status" value="1"/>
</dbReference>
<keyword evidence="5" id="KW-0408">Iron</keyword>
<dbReference type="Proteomes" id="UP000024635">
    <property type="component" value="Unassembled WGS sequence"/>
</dbReference>
<dbReference type="GO" id="GO:0016712">
    <property type="term" value="F:oxidoreductase activity, acting on paired donors, with incorporation or reduction of molecular oxygen, reduced flavin or flavoprotein as one donor, and incorporation of one atom of oxygen"/>
    <property type="evidence" value="ECO:0007669"/>
    <property type="project" value="TreeGrafter"/>
</dbReference>
<keyword evidence="9" id="KW-1185">Reference proteome</keyword>
<evidence type="ECO:0000256" key="3">
    <source>
        <dbReference type="ARBA" id="ARBA00022723"/>
    </source>
</evidence>
<dbReference type="GO" id="GO:0020037">
    <property type="term" value="F:heme binding"/>
    <property type="evidence" value="ECO:0007669"/>
    <property type="project" value="InterPro"/>
</dbReference>
<accession>A0A016SAK1</accession>
<keyword evidence="7" id="KW-0812">Transmembrane</keyword>
<comment type="similarity">
    <text evidence="2">Belongs to the cytochrome P450 family.</text>
</comment>
<evidence type="ECO:0000313" key="9">
    <source>
        <dbReference type="Proteomes" id="UP000024635"/>
    </source>
</evidence>
<dbReference type="SUPFAM" id="SSF48264">
    <property type="entry name" value="Cytochrome P450"/>
    <property type="match status" value="1"/>
</dbReference>
<dbReference type="PRINTS" id="PR00463">
    <property type="entry name" value="EP450I"/>
</dbReference>
<dbReference type="OrthoDB" id="1055148at2759"/>
<keyword evidence="6" id="KW-0503">Monooxygenase</keyword>
<dbReference type="GO" id="GO:0005737">
    <property type="term" value="C:cytoplasm"/>
    <property type="evidence" value="ECO:0007669"/>
    <property type="project" value="TreeGrafter"/>
</dbReference>
<evidence type="ECO:0000256" key="2">
    <source>
        <dbReference type="ARBA" id="ARBA00010617"/>
    </source>
</evidence>
<dbReference type="Pfam" id="PF00067">
    <property type="entry name" value="p450"/>
    <property type="match status" value="1"/>
</dbReference>
<dbReference type="Gene3D" id="1.10.630.10">
    <property type="entry name" value="Cytochrome P450"/>
    <property type="match status" value="1"/>
</dbReference>
<feature type="transmembrane region" description="Helical" evidence="7">
    <location>
        <begin position="33"/>
        <end position="52"/>
    </location>
</feature>
<dbReference type="GO" id="GO:0008395">
    <property type="term" value="F:steroid hydroxylase activity"/>
    <property type="evidence" value="ECO:0007669"/>
    <property type="project" value="TreeGrafter"/>
</dbReference>
<name>A0A016SAK1_9BILA</name>
<dbReference type="PRINTS" id="PR00385">
    <property type="entry name" value="P450"/>
</dbReference>
<keyword evidence="3" id="KW-0479">Metal-binding</keyword>
<evidence type="ECO:0008006" key="10">
    <source>
        <dbReference type="Google" id="ProtNLM"/>
    </source>
</evidence>
<reference evidence="9" key="1">
    <citation type="journal article" date="2015" name="Nat. Genet.">
        <title>The genome and transcriptome of the zoonotic hookworm Ancylostoma ceylanicum identify infection-specific gene families.</title>
        <authorList>
            <person name="Schwarz E.M."/>
            <person name="Hu Y."/>
            <person name="Antoshechkin I."/>
            <person name="Miller M.M."/>
            <person name="Sternberg P.W."/>
            <person name="Aroian R.V."/>
        </authorList>
    </citation>
    <scope>NUCLEOTIDE SEQUENCE</scope>
    <source>
        <strain evidence="9">HY135</strain>
    </source>
</reference>
<dbReference type="PANTHER" id="PTHR24300">
    <property type="entry name" value="CYTOCHROME P450 508A4-RELATED"/>
    <property type="match status" value="1"/>
</dbReference>